<comment type="subcellular location">
    <subcellularLocation>
        <location evidence="1">Membrane</location>
        <topology evidence="1">Multi-pass membrane protein</topology>
    </subcellularLocation>
</comment>
<sequence length="202" mass="22170">MASTYTADDRMIITIPLGKLKDLQRGEKYNPETFSSTFSDSYKLFLNGQLKALGAVQILLGMVHLACCILLYQHAHPIGSVMLTLLSIVFIISGLLTVAAASTPVMCLMMFSFALNIISSLWGAVAFCISIIFAATSFKPPPCCQSIQPTPGIEALIIIFHALELVVSGLAWHFESKALFRDSFNVLVWYFNNLSINLLLTT</sequence>
<dbReference type="InterPro" id="IPR030417">
    <property type="entry name" value="MS4A"/>
</dbReference>
<dbReference type="Pfam" id="PF04103">
    <property type="entry name" value="CD20"/>
    <property type="match status" value="1"/>
</dbReference>
<dbReference type="GO" id="GO:0005886">
    <property type="term" value="C:plasma membrane"/>
    <property type="evidence" value="ECO:0007669"/>
    <property type="project" value="TreeGrafter"/>
</dbReference>
<accession>A0AAD8FNG4</accession>
<dbReference type="InterPro" id="IPR007237">
    <property type="entry name" value="CD20-like"/>
</dbReference>
<protein>
    <submittedName>
        <fullName evidence="7">Membrane-spanning 4-domains subfamily A member 12-like</fullName>
    </submittedName>
</protein>
<evidence type="ECO:0000256" key="6">
    <source>
        <dbReference type="SAM" id="Phobius"/>
    </source>
</evidence>
<proteinExistence type="inferred from homology"/>
<gene>
    <name evidence="7" type="ORF">AOXY_G33924</name>
</gene>
<keyword evidence="5 6" id="KW-0472">Membrane</keyword>
<feature type="transmembrane region" description="Helical" evidence="6">
    <location>
        <begin position="113"/>
        <end position="135"/>
    </location>
</feature>
<evidence type="ECO:0000256" key="2">
    <source>
        <dbReference type="ARBA" id="ARBA00009565"/>
    </source>
</evidence>
<evidence type="ECO:0000256" key="5">
    <source>
        <dbReference type="ARBA" id="ARBA00023136"/>
    </source>
</evidence>
<comment type="similarity">
    <text evidence="2">Belongs to the MS4A family.</text>
</comment>
<evidence type="ECO:0000256" key="3">
    <source>
        <dbReference type="ARBA" id="ARBA00022692"/>
    </source>
</evidence>
<organism evidence="7 8">
    <name type="scientific">Acipenser oxyrinchus oxyrinchus</name>
    <dbReference type="NCBI Taxonomy" id="40147"/>
    <lineage>
        <taxon>Eukaryota</taxon>
        <taxon>Metazoa</taxon>
        <taxon>Chordata</taxon>
        <taxon>Craniata</taxon>
        <taxon>Vertebrata</taxon>
        <taxon>Euteleostomi</taxon>
        <taxon>Actinopterygii</taxon>
        <taxon>Chondrostei</taxon>
        <taxon>Acipenseriformes</taxon>
        <taxon>Acipenseridae</taxon>
        <taxon>Acipenser</taxon>
    </lineage>
</organism>
<dbReference type="PANTHER" id="PTHR23320">
    <property type="entry name" value="MEMBRANE-SPANNING 4-DOMAINS SUBFAMILY A MS4A -RELATED"/>
    <property type="match status" value="1"/>
</dbReference>
<comment type="caution">
    <text evidence="7">The sequence shown here is derived from an EMBL/GenBank/DDBJ whole genome shotgun (WGS) entry which is preliminary data.</text>
</comment>
<dbReference type="PANTHER" id="PTHR23320:SF54">
    <property type="entry name" value="MEMBRANE-SPANNING 4-DOMAINS SUBFAMILY A MEMBER 5"/>
    <property type="match status" value="1"/>
</dbReference>
<evidence type="ECO:0000256" key="1">
    <source>
        <dbReference type="ARBA" id="ARBA00004141"/>
    </source>
</evidence>
<dbReference type="AlphaFoldDB" id="A0AAD8FNG4"/>
<dbReference type="EMBL" id="JAGXEW010000059">
    <property type="protein sequence ID" value="KAK1150495.1"/>
    <property type="molecule type" value="Genomic_DNA"/>
</dbReference>
<keyword evidence="8" id="KW-1185">Reference proteome</keyword>
<feature type="transmembrane region" description="Helical" evidence="6">
    <location>
        <begin position="155"/>
        <end position="174"/>
    </location>
</feature>
<name>A0AAD8FNG4_ACIOX</name>
<feature type="transmembrane region" description="Helical" evidence="6">
    <location>
        <begin position="52"/>
        <end position="72"/>
    </location>
</feature>
<evidence type="ECO:0000256" key="4">
    <source>
        <dbReference type="ARBA" id="ARBA00022989"/>
    </source>
</evidence>
<reference evidence="7" key="1">
    <citation type="submission" date="2022-02" db="EMBL/GenBank/DDBJ databases">
        <title>Atlantic sturgeon de novo genome assembly.</title>
        <authorList>
            <person name="Stock M."/>
            <person name="Klopp C."/>
            <person name="Guiguen Y."/>
            <person name="Cabau C."/>
            <person name="Parinello H."/>
            <person name="Santidrian Yebra-Pimentel E."/>
            <person name="Kuhl H."/>
            <person name="Dirks R.P."/>
            <person name="Guessner J."/>
            <person name="Wuertz S."/>
            <person name="Du K."/>
            <person name="Schartl M."/>
        </authorList>
    </citation>
    <scope>NUCLEOTIDE SEQUENCE</scope>
    <source>
        <strain evidence="7">STURGEONOMICS-FGT-2020</strain>
        <tissue evidence="7">Whole blood</tissue>
    </source>
</reference>
<feature type="transmembrane region" description="Helical" evidence="6">
    <location>
        <begin position="78"/>
        <end position="101"/>
    </location>
</feature>
<keyword evidence="3 6" id="KW-0812">Transmembrane</keyword>
<evidence type="ECO:0000313" key="7">
    <source>
        <dbReference type="EMBL" id="KAK1150495.1"/>
    </source>
</evidence>
<dbReference type="Proteomes" id="UP001230051">
    <property type="component" value="Unassembled WGS sequence"/>
</dbReference>
<evidence type="ECO:0000313" key="8">
    <source>
        <dbReference type="Proteomes" id="UP001230051"/>
    </source>
</evidence>
<dbReference type="GO" id="GO:0007166">
    <property type="term" value="P:cell surface receptor signaling pathway"/>
    <property type="evidence" value="ECO:0007669"/>
    <property type="project" value="TreeGrafter"/>
</dbReference>
<keyword evidence="4 6" id="KW-1133">Transmembrane helix</keyword>